<name>A0A420I0J8_9PEZI</name>
<evidence type="ECO:0000313" key="3">
    <source>
        <dbReference type="Proteomes" id="UP000286134"/>
    </source>
</evidence>
<dbReference type="EMBL" id="MCFK01002732">
    <property type="protein sequence ID" value="RKF63200.1"/>
    <property type="molecule type" value="Genomic_DNA"/>
</dbReference>
<reference evidence="2 3" key="1">
    <citation type="journal article" date="2018" name="BMC Genomics">
        <title>Comparative genome analyses reveal sequence features reflecting distinct modes of host-adaptation between dicot and monocot powdery mildew.</title>
        <authorList>
            <person name="Wu Y."/>
            <person name="Ma X."/>
            <person name="Pan Z."/>
            <person name="Kale S.D."/>
            <person name="Song Y."/>
            <person name="King H."/>
            <person name="Zhang Q."/>
            <person name="Presley C."/>
            <person name="Deng X."/>
            <person name="Wei C.I."/>
            <person name="Xiao S."/>
        </authorList>
    </citation>
    <scope>NUCLEOTIDE SEQUENCE [LARGE SCALE GENOMIC DNA]</scope>
    <source>
        <strain evidence="2">UMSG2</strain>
    </source>
</reference>
<dbReference type="AlphaFoldDB" id="A0A420I0J8"/>
<sequence length="199" mass="21898">MGSNLNASKTCSLKKALSIENSGSQNSKKLKRPSVYDAVAGRISASGFISKSDYIPHTRDTSSSTRTPLPPEHVLFRSKNAPTRFAEYDIYFENERNDVSDLPDSDLLKALHAYTADFYSKTTSNKGITDWKSLDGTALIALGILTEELVKDIIGETGDLALTEGQCLNTVKDIQARKNSTTCRRPSKKRQKTKSSNSE</sequence>
<organism evidence="2 3">
    <name type="scientific">Erysiphe neolycopersici</name>
    <dbReference type="NCBI Taxonomy" id="212602"/>
    <lineage>
        <taxon>Eukaryota</taxon>
        <taxon>Fungi</taxon>
        <taxon>Dikarya</taxon>
        <taxon>Ascomycota</taxon>
        <taxon>Pezizomycotina</taxon>
        <taxon>Leotiomycetes</taxon>
        <taxon>Erysiphales</taxon>
        <taxon>Erysiphaceae</taxon>
        <taxon>Erysiphe</taxon>
    </lineage>
</organism>
<keyword evidence="3" id="KW-1185">Reference proteome</keyword>
<protein>
    <submittedName>
        <fullName evidence="2">Uncharacterized protein</fullName>
    </submittedName>
</protein>
<dbReference type="PANTHER" id="PTHR28054">
    <property type="entry name" value="RNA POLYMERASE I-SPECIFIC TRANSCRIPTION INITIATION FACTOR RRN10"/>
    <property type="match status" value="1"/>
</dbReference>
<feature type="region of interest" description="Disordered" evidence="1">
    <location>
        <begin position="178"/>
        <end position="199"/>
    </location>
</feature>
<comment type="caution">
    <text evidence="2">The sequence shown here is derived from an EMBL/GenBank/DDBJ whole genome shotgun (WGS) entry which is preliminary data.</text>
</comment>
<dbReference type="OrthoDB" id="2565191at2759"/>
<evidence type="ECO:0000313" key="2">
    <source>
        <dbReference type="EMBL" id="RKF63200.1"/>
    </source>
</evidence>
<dbReference type="GO" id="GO:0006360">
    <property type="term" value="P:transcription by RNA polymerase I"/>
    <property type="evidence" value="ECO:0007669"/>
    <property type="project" value="InterPro"/>
</dbReference>
<proteinExistence type="predicted"/>
<dbReference type="Proteomes" id="UP000286134">
    <property type="component" value="Unassembled WGS sequence"/>
</dbReference>
<accession>A0A420I0J8</accession>
<evidence type="ECO:0000256" key="1">
    <source>
        <dbReference type="SAM" id="MobiDB-lite"/>
    </source>
</evidence>
<dbReference type="InterPro" id="IPR022793">
    <property type="entry name" value="Rrn10"/>
</dbReference>
<gene>
    <name evidence="2" type="ORF">OnM2_027081</name>
</gene>
<dbReference type="PANTHER" id="PTHR28054:SF1">
    <property type="entry name" value="RNA POLYMERASE I-SPECIFIC TRANSCRIPTION INITIATION FACTOR RRN10"/>
    <property type="match status" value="1"/>
</dbReference>
<dbReference type="STRING" id="212602.A0A420I0J8"/>